<keyword evidence="3" id="KW-0143">Chaperone</keyword>
<dbReference type="Gene3D" id="1.10.560.10">
    <property type="entry name" value="GroEL-like equatorial domain"/>
    <property type="match status" value="1"/>
</dbReference>
<evidence type="ECO:0000313" key="5">
    <source>
        <dbReference type="Proteomes" id="UP000230750"/>
    </source>
</evidence>
<dbReference type="Pfam" id="PF00118">
    <property type="entry name" value="Cpn60_TCP1"/>
    <property type="match status" value="1"/>
</dbReference>
<dbReference type="InterPro" id="IPR027410">
    <property type="entry name" value="TCP-1-like_intermed_sf"/>
</dbReference>
<sequence>MIYTFKALTKDKRFLPGAGATEIELAKQLASYGETIPGLAQYAIKQYAQAFEALPRALAENAGVKSTEVLSKLYAAHQSGNSKIGFDIEAEGADVKDVVEANITDAYLTKFWAIKLATNAAITVLRVDQIIMAKQAGGPRVPKQGAGNDPDDD</sequence>
<dbReference type="InterPro" id="IPR027413">
    <property type="entry name" value="GROEL-like_equatorial_sf"/>
</dbReference>
<dbReference type="SUPFAM" id="SSF48592">
    <property type="entry name" value="GroEL equatorial domain-like"/>
    <property type="match status" value="1"/>
</dbReference>
<dbReference type="OrthoDB" id="1748577at2759"/>
<reference evidence="4 5" key="1">
    <citation type="journal article" date="2017" name="PLoS Biol.">
        <title>The sea cucumber genome provides insights into morphological evolution and visceral regeneration.</title>
        <authorList>
            <person name="Zhang X."/>
            <person name="Sun L."/>
            <person name="Yuan J."/>
            <person name="Sun Y."/>
            <person name="Gao Y."/>
            <person name="Zhang L."/>
            <person name="Li S."/>
            <person name="Dai H."/>
            <person name="Hamel J.F."/>
            <person name="Liu C."/>
            <person name="Yu Y."/>
            <person name="Liu S."/>
            <person name="Lin W."/>
            <person name="Guo K."/>
            <person name="Jin S."/>
            <person name="Xu P."/>
            <person name="Storey K.B."/>
            <person name="Huan P."/>
            <person name="Zhang T."/>
            <person name="Zhou Y."/>
            <person name="Zhang J."/>
            <person name="Lin C."/>
            <person name="Li X."/>
            <person name="Xing L."/>
            <person name="Huo D."/>
            <person name="Sun M."/>
            <person name="Wang L."/>
            <person name="Mercier A."/>
            <person name="Li F."/>
            <person name="Yang H."/>
            <person name="Xiang J."/>
        </authorList>
    </citation>
    <scope>NUCLEOTIDE SEQUENCE [LARGE SCALE GENOMIC DNA]</scope>
    <source>
        <strain evidence="4">Shaxun</strain>
        <tissue evidence="4">Muscle</tissue>
    </source>
</reference>
<keyword evidence="2" id="KW-0067">ATP-binding</keyword>
<dbReference type="AlphaFoldDB" id="A0A2G8JHR7"/>
<dbReference type="GO" id="GO:0140662">
    <property type="term" value="F:ATP-dependent protein folding chaperone"/>
    <property type="evidence" value="ECO:0007669"/>
    <property type="project" value="InterPro"/>
</dbReference>
<evidence type="ECO:0000256" key="2">
    <source>
        <dbReference type="ARBA" id="ARBA00022840"/>
    </source>
</evidence>
<accession>A0A2G8JHR7</accession>
<dbReference type="InterPro" id="IPR002423">
    <property type="entry name" value="Cpn60/GroEL/TCP-1"/>
</dbReference>
<dbReference type="InterPro" id="IPR017998">
    <property type="entry name" value="Chaperone_TCP-1"/>
</dbReference>
<evidence type="ECO:0000313" key="4">
    <source>
        <dbReference type="EMBL" id="PIK35265.1"/>
    </source>
</evidence>
<name>A0A2G8JHR7_STIJA</name>
<dbReference type="Gene3D" id="3.30.260.10">
    <property type="entry name" value="TCP-1-like chaperonin intermediate domain"/>
    <property type="match status" value="1"/>
</dbReference>
<gene>
    <name evidence="4" type="ORF">BSL78_27902</name>
</gene>
<evidence type="ECO:0000256" key="1">
    <source>
        <dbReference type="ARBA" id="ARBA00022741"/>
    </source>
</evidence>
<keyword evidence="1" id="KW-0547">Nucleotide-binding</keyword>
<protein>
    <submittedName>
        <fullName evidence="4">Putative T-complex protein 1 subunit theta</fullName>
    </submittedName>
</protein>
<dbReference type="EMBL" id="MRZV01001941">
    <property type="protein sequence ID" value="PIK35265.1"/>
    <property type="molecule type" value="Genomic_DNA"/>
</dbReference>
<organism evidence="4 5">
    <name type="scientific">Stichopus japonicus</name>
    <name type="common">Sea cucumber</name>
    <dbReference type="NCBI Taxonomy" id="307972"/>
    <lineage>
        <taxon>Eukaryota</taxon>
        <taxon>Metazoa</taxon>
        <taxon>Echinodermata</taxon>
        <taxon>Eleutherozoa</taxon>
        <taxon>Echinozoa</taxon>
        <taxon>Holothuroidea</taxon>
        <taxon>Aspidochirotacea</taxon>
        <taxon>Aspidochirotida</taxon>
        <taxon>Stichopodidae</taxon>
        <taxon>Apostichopus</taxon>
    </lineage>
</organism>
<keyword evidence="5" id="KW-1185">Reference proteome</keyword>
<proteinExistence type="predicted"/>
<comment type="caution">
    <text evidence="4">The sequence shown here is derived from an EMBL/GenBank/DDBJ whole genome shotgun (WGS) entry which is preliminary data.</text>
</comment>
<dbReference type="Proteomes" id="UP000230750">
    <property type="component" value="Unassembled WGS sequence"/>
</dbReference>
<dbReference type="STRING" id="307972.A0A2G8JHR7"/>
<dbReference type="GO" id="GO:0005524">
    <property type="term" value="F:ATP binding"/>
    <property type="evidence" value="ECO:0007669"/>
    <property type="project" value="UniProtKB-KW"/>
</dbReference>
<dbReference type="PANTHER" id="PTHR11353">
    <property type="entry name" value="CHAPERONIN"/>
    <property type="match status" value="1"/>
</dbReference>
<evidence type="ECO:0000256" key="3">
    <source>
        <dbReference type="ARBA" id="ARBA00023186"/>
    </source>
</evidence>